<dbReference type="PROSITE" id="PS50075">
    <property type="entry name" value="CARRIER"/>
    <property type="match status" value="4"/>
</dbReference>
<dbReference type="InterPro" id="IPR029058">
    <property type="entry name" value="AB_hydrolase_fold"/>
</dbReference>
<dbReference type="InterPro" id="IPR000873">
    <property type="entry name" value="AMP-dep_synth/lig_dom"/>
</dbReference>
<dbReference type="InterPro" id="IPR009081">
    <property type="entry name" value="PP-bd_ACP"/>
</dbReference>
<dbReference type="InterPro" id="IPR036736">
    <property type="entry name" value="ACP-like_sf"/>
</dbReference>
<dbReference type="FunFam" id="3.40.50.980:FF:000001">
    <property type="entry name" value="Non-ribosomal peptide synthetase"/>
    <property type="match status" value="4"/>
</dbReference>
<dbReference type="CDD" id="cd19531">
    <property type="entry name" value="LCL_NRPS-like"/>
    <property type="match status" value="4"/>
</dbReference>
<dbReference type="PANTHER" id="PTHR45527">
    <property type="entry name" value="NONRIBOSOMAL PEPTIDE SYNTHETASE"/>
    <property type="match status" value="1"/>
</dbReference>
<gene>
    <name evidence="7" type="ORF">AA314_04069</name>
</gene>
<dbReference type="InterPro" id="IPR025110">
    <property type="entry name" value="AMP-bd_C"/>
</dbReference>
<dbReference type="Gene3D" id="3.40.50.980">
    <property type="match status" value="8"/>
</dbReference>
<dbReference type="GO" id="GO:0005829">
    <property type="term" value="C:cytosol"/>
    <property type="evidence" value="ECO:0007669"/>
    <property type="project" value="TreeGrafter"/>
</dbReference>
<dbReference type="RefSeq" id="WP_053066562.1">
    <property type="nucleotide sequence ID" value="NZ_CP011509.1"/>
</dbReference>
<dbReference type="Pfam" id="PF00975">
    <property type="entry name" value="Thioesterase"/>
    <property type="match status" value="1"/>
</dbReference>
<organism evidence="7 8">
    <name type="scientific">Archangium gephyra</name>
    <dbReference type="NCBI Taxonomy" id="48"/>
    <lineage>
        <taxon>Bacteria</taxon>
        <taxon>Pseudomonadati</taxon>
        <taxon>Myxococcota</taxon>
        <taxon>Myxococcia</taxon>
        <taxon>Myxococcales</taxon>
        <taxon>Cystobacterineae</taxon>
        <taxon>Archangiaceae</taxon>
        <taxon>Archangium</taxon>
    </lineage>
</organism>
<dbReference type="PROSITE" id="PS00012">
    <property type="entry name" value="PHOSPHOPANTETHEINE"/>
    <property type="match status" value="3"/>
</dbReference>
<feature type="domain" description="Carrier" evidence="6">
    <location>
        <begin position="3105"/>
        <end position="3180"/>
    </location>
</feature>
<dbReference type="GO" id="GO:0043041">
    <property type="term" value="P:amino acid activation for nonribosomal peptide biosynthetic process"/>
    <property type="evidence" value="ECO:0007669"/>
    <property type="project" value="TreeGrafter"/>
</dbReference>
<dbReference type="InterPro" id="IPR023213">
    <property type="entry name" value="CAT-like_dom_sf"/>
</dbReference>
<keyword evidence="4" id="KW-0597">Phosphoprotein</keyword>
<feature type="domain" description="Carrier" evidence="6">
    <location>
        <begin position="2049"/>
        <end position="2124"/>
    </location>
</feature>
<evidence type="ECO:0000256" key="3">
    <source>
        <dbReference type="ARBA" id="ARBA00022450"/>
    </source>
</evidence>
<dbReference type="Gene3D" id="3.30.559.10">
    <property type="entry name" value="Chloramphenicol acetyltransferase-like domain"/>
    <property type="match status" value="4"/>
</dbReference>
<feature type="region of interest" description="Disordered" evidence="5">
    <location>
        <begin position="4099"/>
        <end position="4119"/>
    </location>
</feature>
<evidence type="ECO:0000259" key="6">
    <source>
        <dbReference type="PROSITE" id="PS50075"/>
    </source>
</evidence>
<accession>A0AAC8TE31</accession>
<dbReference type="GO" id="GO:0031177">
    <property type="term" value="F:phosphopantetheine binding"/>
    <property type="evidence" value="ECO:0007669"/>
    <property type="project" value="InterPro"/>
</dbReference>
<dbReference type="Gene3D" id="1.10.1200.10">
    <property type="entry name" value="ACP-like"/>
    <property type="match status" value="4"/>
</dbReference>
<feature type="domain" description="Carrier" evidence="6">
    <location>
        <begin position="4176"/>
        <end position="4251"/>
    </location>
</feature>
<dbReference type="GO" id="GO:0072330">
    <property type="term" value="P:monocarboxylic acid biosynthetic process"/>
    <property type="evidence" value="ECO:0007669"/>
    <property type="project" value="UniProtKB-ARBA"/>
</dbReference>
<dbReference type="KEGG" id="age:AA314_04069"/>
<dbReference type="InterPro" id="IPR020806">
    <property type="entry name" value="PKS_PP-bd"/>
</dbReference>
<dbReference type="Gene3D" id="3.30.559.30">
    <property type="entry name" value="Nonribosomal peptide synthetase, condensation domain"/>
    <property type="match status" value="4"/>
</dbReference>
<evidence type="ECO:0000313" key="7">
    <source>
        <dbReference type="EMBL" id="AKJ02443.1"/>
    </source>
</evidence>
<comment type="cofactor">
    <cofactor evidence="1">
        <name>pantetheine 4'-phosphate</name>
        <dbReference type="ChEBI" id="CHEBI:47942"/>
    </cofactor>
</comment>
<protein>
    <submittedName>
        <fullName evidence="7">Malonyl CoA-acyl carrier protein transacylase</fullName>
    </submittedName>
</protein>
<dbReference type="Pfam" id="PF00668">
    <property type="entry name" value="Condensation"/>
    <property type="match status" value="4"/>
</dbReference>
<dbReference type="CDD" id="cd12117">
    <property type="entry name" value="A_NRPS_Srf_like"/>
    <property type="match status" value="3"/>
</dbReference>
<sequence length="4528" mass="497589">MSDSSSLSPRGPLLDNTWSSPRAEGTAPAPLSFAQRRLWFLEQLAPGQPLYNMPTFVRLSGPLDAPALEQALQRIVQRHESLRSRFILVEREPMQEVLADWTPRLEREDLRVLAPAEREPRLRELLDQEARRPFDLMKGPLMRGSLVQMAEEEHVLLLNMHHIISDGWSMGVLFLELGTFYNAARRGEQAHLPPLPLQYADFSRWQAQWMEGARLEEELSYWKQQLAGAPTRLELPTDRPRPAEQRHRGDFHRFHVPAETVRALHQLSQEEAVSPFMTLLAAFQVLLSRYSGQQDLCVGTPIANRTRPELEGLIGFFVNTLVIRTRLAGVSSFRELLGRVGEIALESYEHQDIPFEKLVEVLQPQRDLSHAPLIQVMFSMQASSALETSMEGLSLSPIPVDTGTSKFDLTLSIEETEAGLSGDIEYDTALFDEATVARMATHFRVLLEGIVADPEAPLASLPLLTPEERQRLLVEWNSTSTAYPADSSIHSLFSLQASLHPDSLALEFDSERLTYSQLEARSNQLAHHLRSLGVGPDCFVALFLERSPSLFVSMLAALKAGGAYLPLDTSYPQERLALMLRDARPRILLTSEALASSLPASDVPTVLLDSLSLSSFPSSPPPSSTLPLHLAYAIYTSGSTGQPKGISIPHRAVVRLVRDTTYHSFSSDERIAQLSNASFDAATFEIWGALLNGGTLVGLPRDVILSPSSLAEQLASKRVSSLFLTTALFNQVAQHAPTAFSHLRSVLFGGERVDPSSVRKVLQHGPPQRLLHVYGPTENTTYSTWHLIEHLPEDASNVPIGIPLSNSTTYVLDASLRPVPVGVPGELYVGGEGLARGYLFQPALTAERFIPHPFSSSPGERLYRTGDVVRQLPSGAIDFVGRADTQVKIRGFRIEPGEVEAVLLKHSSVRECVVLAREDSPGDRRLVAYAVPHSGLTLEASALREYLQQTLPDYMVPSAFVVLEALPITPNGKVDRKALPAPDASDLTSKDYVAPRDPTEELLASLFAQMLGLPRVGIHEDFFSLGGHSLLATRVASRIREALHVELPLRSLFSSPTVAGLAEHVRQAKNASLPPLLPAPRHAPLPLSFAQHRLWLDDQIQPGSPAYNVSLALHLSGALQPEVLRQSLEAITQRHESLRTSFTQLENQPVQVIAPHLELPLPLVELSELPEPSRSQRLQELATAEARKPFDLRRAPLLRCTLLRLSASEHVLLLTMHHIVTDGWSFDVLFHELGALYTAFSAQQPSPLPALPLQYADFSLWQRQWLQGDSLERQLSFWKQQLADLPPLELPTDRPRPAIRSHRGATSSFLLPPSLSSSLHALCQREGVTPFMALLATFQILLSRYSGQRDFAVGSPIAGRTRTELEGLIGFFVNTLVHRARLQPGASFRQHLASVQASALGAYEHQDIPFEKLVEVLQPQRDSSRSPLFQVMFTLQAAASRTTTLGGLTFSTMELATGTSKFDLIFGLEDTPQGFVGAVEYDTELFDEATVARMATHFQVLLEGIVSNPDAPLASLPLLTPQERQRLLVEWNSTSTSYPADSSIHSLFSLQASLHPDSLALEFDSERLTYSQLEARSNQLAHHLRSLGVGPDCFVALFLERSPSLFVSMLAALKAGGAYLPLDTSYPQERLALMLRDAQPRLLLTSEALASSLPSSDVPTVLLDSLSLSSLPSTPPPSSTLPLHLAYAIYTSGSTGQPKGISIPHHAVVRLVRDSAYHSFASDERIAQLSNASFDAATFEVWGALLNGGTLVGLPRDVILSPSSLAEQLASKRVSSLFLTTALFNQVAQHAPTAFSHLRSVLFGGERVDPFSVRKVLQHGPPQRLLHVYGPTENTTFSTWHLIEHLPEDASNVPIGIPLSNSTAYVLDASLHPVPVGVPGELYVGGEGLARGYLAQPALTAERFVPHPFSASPGERLYRTGDVVRQLPSGAIDFVGRADTQVKIRGFRIEPGEVEAVLLKHSSVRECVVLAREDSPGDRRLVAYAVPHAGLTLEASALREYLQQTLPEYMVPSAFVVLEALPITPNGKVDRKALPVPDASHLVSNTYVAPRNPTEELLASIFAQVLGLPRVGIHEDFFSLGGHSLLATRVTSRIREALNVELPLRALFSAPSVAGLARELERMRPGPSLPPLTRMPRQSPLPLSFAQQRLWLEDQMAPGGISYNMPLALHLRGRLDTAALRQTFEALLARHESLRTSFPVIEGQPTQHIHSSSEWTFPMEQLGHLPEHERMNEALRLAKEEARIPFELSKGPLLRARLLQLHPDESVLLVTMHHIISDGWSLNTFFSELGALYAAFSAQAPSPLEPLPLQYVDYSLWQRQWLQGEALEQLLSFWKQQLADLPPLELPTDRPRPAVQTNRGAYLLMQLSPELSASLRSLCQREGVTPFMALLATFQVLLSRYSGQRDFAVGSPIAGRTRTELEDLIGFFVNTLVLRARLQPGASFRQHLASVQRSTLSAYEYQDIPFEKLVEVLQPQRDPSRSPLFQVMFALQNAPAMEMQLSGLTMEPLETLGGSSRFDLEMNLTDSLQGFHGNIMYNTDLFDEVTVARMATHFQVLLEGIVANPDAPLASLPLLNPEERQRLLVEWNSTSTSYPADSSIHSLFSLQASLHPDSLALEFDSERLTYSQLEARSNQLAHHLRSLGVGPDCFVALFLERSPSLFVSMLAALKAGGAYLPLDTSYPQERLALMLRDARPRLLLTSEALASSLPASDVPTVLLDSLSLSSLPSSPPPSSTLPLHLAYAIYTSGSTGQPKGISIPHRAVVRLVRDTTYHSFSSDERIAQLSNASFDAATFEIWGALLNGGTLVGLPRDVILSPSSLAEQLASKRVSSLFLTTALFNQVAQHAPTAFSHLRSVLFGGERVDPFSVRKVLQHGPPQRLLHVYGPTENTTYSTWHLIEHLPEDASNVPIGIPLSNSTAYVLDASLQPVPVGVPGELYVGGEGLARGYLFQPALTAERFVPHPFSASPGERLYRTGDVVRQLPSGAIDFVGRADTQVKIRGFRIEPGEVEAVLLKHSSVRECVVLAREDSPGDRRLVAYAVPHAGLTLEASALREYLQQTLPDYMVPSAFVVLEALPINPNGKVDRKALPVPDASQLTSENYVAPRDPTEELLASIFAQVLGLPRVGVHEDFFSLGGHSLLATRVTSRIREALQVELPLRALFSSPTVAGLAEHVKQARSASLPPLLPAPRHAPLPLSFAQQRIWLDDQLQPDSPSYNVPLAMRLSGSLDLAALESSLQELLSRHESLRTSFTVLESQPVQVIAPHLELSLPLVELSELPEPSRSQRLQELLTAEARKPFDLRRAPLLRCTLVRLSASEHVLLVTMHHIVTDGWSLDVFFRELNTLYAAFSSHQPSPLPALPLQYADFSLWQRQWLQGETLERQLSFWKQQLAGAPPVLELPTDFPRPAIPSGRGAVELIQLSPALLEALKKLSHQEGTSLFMTVLAAFQLLLGRMSGQEDICVGTSIANRTRTELEGLIGFFVNALALRTQLSGVPTFRELLRRVRASTLEAYAHQDVPFEQVVEAMQLRRDPRFPPLFQVKFNLQNMPSSRLSLPGLQMETLEGEWDMARYDLHLFMHEAEGALHASLLYSSDLFRASTARRMLTHLGQLLEEAASRADAPLSSLSMLTPEERQQVLVEWNDTRADFPREATLHSLVQAQAQRTPEATALVSESGSLTYRQLAEASTRLALHLRSLGVGPGTRVALCIERSPEMLVSLLAILRAGAAWVPLDPEYPAERLAFMLEDSDATLLVTRSALLQALPTTRAQVLRLDSLDALNALPPAPQGTVLPEPEATSPAYVIYTSGSTGRPKGVQVAHRAAVNHLHWRQREFPMGPQDAFLQKASFSFDISVWEMFAPLLAGARLVLARPGGQREPEYLAQLVMRHGITHLHFGPAPLSAFLETPDVERCQSLRFVFCGGEPLTHELHARFLSKLSAQLVHQYGPTEACIDCTAWVCPPHAVSALPIGRPISNTQAYVVDASLRPVPVGVPGELLIGGEGVALGYLGRPELTSERFITDPFSTTPGARLYRTGDKVRWLEDGTLEFLGRFDSQVKLRGFRIELGEIQSALRAHPSVREAIVVVRQDSGDKRLAAYVVPTSPRPPGEGRGEGGASPELHPADLRDFLKQSLPEYMVPSAFVVLEALPLTPNGKVDTKALPLPELHAQPASAMLAPRDELELRLTRLWEEVLGVQPVGVRGDFFELGGHSLLAVRLMARVRETTGRELPLATLVRAPTVELLAALLRQESPLPWSPLVPLGGGGDKTPLFLVHPVGGNVFCYTELARQLGSERPIFGLQAQGLDGLSAPLSSVEEMAAHYVESIRSVQPSGPYLLGGWSMGGVIAYEMAHQLRQRGEEVELVALIDSYAARSEALPELTPAEAAVLFTQDLLGTFGAESMPEWEQLESLEPEAVLARVLEVGERSGALPPGVGLEQLRTLLRVFESNLRASQRYTARPSAQRLLLLKAGGVTGQPEDGGWTAVGGSGLERHVLPGGHHELLRTPLVQRVAEYLREALAPAQRRALQS</sequence>
<proteinExistence type="inferred from homology"/>
<evidence type="ECO:0000256" key="2">
    <source>
        <dbReference type="ARBA" id="ARBA00006432"/>
    </source>
</evidence>
<name>A0AAC8TE31_9BACT</name>
<dbReference type="PROSITE" id="PS00455">
    <property type="entry name" value="AMP_BINDING"/>
    <property type="match status" value="1"/>
</dbReference>
<dbReference type="Pfam" id="PF13193">
    <property type="entry name" value="AMP-binding_C"/>
    <property type="match status" value="4"/>
</dbReference>
<dbReference type="FunFam" id="3.30.559.30:FF:000001">
    <property type="entry name" value="Non-ribosomal peptide synthetase"/>
    <property type="match status" value="2"/>
</dbReference>
<dbReference type="FunFam" id="1.10.1200.10:FF:000016">
    <property type="entry name" value="Non-ribosomal peptide synthase"/>
    <property type="match status" value="3"/>
</dbReference>
<dbReference type="Pfam" id="PF00501">
    <property type="entry name" value="AMP-binding"/>
    <property type="match status" value="4"/>
</dbReference>
<dbReference type="NCBIfam" id="NF004282">
    <property type="entry name" value="PRK05691.1"/>
    <property type="match status" value="5"/>
</dbReference>
<dbReference type="NCBIfam" id="TIGR01733">
    <property type="entry name" value="AA-adenyl-dom"/>
    <property type="match status" value="4"/>
</dbReference>
<evidence type="ECO:0000313" key="8">
    <source>
        <dbReference type="Proteomes" id="UP000035579"/>
    </source>
</evidence>
<dbReference type="GO" id="GO:0003824">
    <property type="term" value="F:catalytic activity"/>
    <property type="evidence" value="ECO:0007669"/>
    <property type="project" value="InterPro"/>
</dbReference>
<reference evidence="7 8" key="1">
    <citation type="submission" date="2015-05" db="EMBL/GenBank/DDBJ databases">
        <title>Genome assembly of Archangium gephyra DSM 2261.</title>
        <authorList>
            <person name="Sharma G."/>
            <person name="Subramanian S."/>
        </authorList>
    </citation>
    <scope>NUCLEOTIDE SEQUENCE [LARGE SCALE GENOMIC DNA]</scope>
    <source>
        <strain evidence="7 8">DSM 2261</strain>
    </source>
</reference>
<dbReference type="Proteomes" id="UP000035579">
    <property type="component" value="Chromosome"/>
</dbReference>
<dbReference type="SMART" id="SM00823">
    <property type="entry name" value="PKS_PP"/>
    <property type="match status" value="4"/>
</dbReference>
<dbReference type="Pfam" id="PF00550">
    <property type="entry name" value="PP-binding"/>
    <property type="match status" value="4"/>
</dbReference>
<dbReference type="InterPro" id="IPR001031">
    <property type="entry name" value="Thioesterase"/>
</dbReference>
<dbReference type="Gene3D" id="2.30.38.10">
    <property type="entry name" value="Luciferase, Domain 3"/>
    <property type="match status" value="4"/>
</dbReference>
<dbReference type="FunFam" id="3.30.300.30:FF:000010">
    <property type="entry name" value="Enterobactin synthetase component F"/>
    <property type="match status" value="4"/>
</dbReference>
<dbReference type="FunFam" id="3.40.50.12780:FF:000012">
    <property type="entry name" value="Non-ribosomal peptide synthetase"/>
    <property type="match status" value="4"/>
</dbReference>
<dbReference type="InterPro" id="IPR045851">
    <property type="entry name" value="AMP-bd_C_sf"/>
</dbReference>
<dbReference type="SUPFAM" id="SSF47336">
    <property type="entry name" value="ACP-like"/>
    <property type="match status" value="4"/>
</dbReference>
<dbReference type="FunFam" id="2.30.38.10:FF:000001">
    <property type="entry name" value="Non-ribosomal peptide synthetase PvdI"/>
    <property type="match status" value="4"/>
</dbReference>
<feature type="region of interest" description="Disordered" evidence="5">
    <location>
        <begin position="1"/>
        <end position="26"/>
    </location>
</feature>
<dbReference type="Gene3D" id="3.30.300.30">
    <property type="match status" value="4"/>
</dbReference>
<dbReference type="InterPro" id="IPR020845">
    <property type="entry name" value="AMP-binding_CS"/>
</dbReference>
<dbReference type="SUPFAM" id="SSF53474">
    <property type="entry name" value="alpha/beta-Hydrolases"/>
    <property type="match status" value="1"/>
</dbReference>
<dbReference type="EMBL" id="CP011509">
    <property type="protein sequence ID" value="AKJ02443.1"/>
    <property type="molecule type" value="Genomic_DNA"/>
</dbReference>
<feature type="domain" description="Carrier" evidence="6">
    <location>
        <begin position="994"/>
        <end position="1069"/>
    </location>
</feature>
<evidence type="ECO:0000256" key="1">
    <source>
        <dbReference type="ARBA" id="ARBA00001957"/>
    </source>
</evidence>
<dbReference type="GO" id="GO:0044550">
    <property type="term" value="P:secondary metabolite biosynthetic process"/>
    <property type="evidence" value="ECO:0007669"/>
    <property type="project" value="UniProtKB-ARBA"/>
</dbReference>
<dbReference type="Gene3D" id="3.40.50.1820">
    <property type="entry name" value="alpha/beta hydrolase"/>
    <property type="match status" value="1"/>
</dbReference>
<dbReference type="InterPro" id="IPR020802">
    <property type="entry name" value="TesA-like"/>
</dbReference>
<dbReference type="SMART" id="SM00824">
    <property type="entry name" value="PKS_TE"/>
    <property type="match status" value="1"/>
</dbReference>
<dbReference type="InterPro" id="IPR006162">
    <property type="entry name" value="Ppantetheine_attach_site"/>
</dbReference>
<dbReference type="FunFam" id="1.10.1200.10:FF:000005">
    <property type="entry name" value="Nonribosomal peptide synthetase 1"/>
    <property type="match status" value="1"/>
</dbReference>
<dbReference type="PANTHER" id="PTHR45527:SF1">
    <property type="entry name" value="FATTY ACID SYNTHASE"/>
    <property type="match status" value="1"/>
</dbReference>
<evidence type="ECO:0000256" key="4">
    <source>
        <dbReference type="ARBA" id="ARBA00022553"/>
    </source>
</evidence>
<keyword evidence="3" id="KW-0596">Phosphopantetheine</keyword>
<dbReference type="InterPro" id="IPR010071">
    <property type="entry name" value="AA_adenyl_dom"/>
</dbReference>
<dbReference type="CDD" id="cd05930">
    <property type="entry name" value="A_NRPS"/>
    <property type="match status" value="1"/>
</dbReference>
<dbReference type="InterPro" id="IPR001242">
    <property type="entry name" value="Condensation_dom"/>
</dbReference>
<evidence type="ECO:0000256" key="5">
    <source>
        <dbReference type="SAM" id="MobiDB-lite"/>
    </source>
</evidence>
<dbReference type="SUPFAM" id="SSF56801">
    <property type="entry name" value="Acetyl-CoA synthetase-like"/>
    <property type="match status" value="4"/>
</dbReference>
<dbReference type="NCBIfam" id="NF003417">
    <property type="entry name" value="PRK04813.1"/>
    <property type="match status" value="4"/>
</dbReference>
<dbReference type="FunFam" id="3.30.559.10:FF:000012">
    <property type="entry name" value="Non-ribosomal peptide synthetase"/>
    <property type="match status" value="4"/>
</dbReference>
<comment type="similarity">
    <text evidence="2">Belongs to the ATP-dependent AMP-binding enzyme family.</text>
</comment>
<dbReference type="SUPFAM" id="SSF52777">
    <property type="entry name" value="CoA-dependent acyltransferases"/>
    <property type="match status" value="8"/>
</dbReference>